<keyword evidence="2" id="KW-1185">Reference proteome</keyword>
<dbReference type="AlphaFoldDB" id="V4MFC3"/>
<evidence type="ECO:0000313" key="2">
    <source>
        <dbReference type="Proteomes" id="UP000030689"/>
    </source>
</evidence>
<evidence type="ECO:0000313" key="1">
    <source>
        <dbReference type="EMBL" id="ESQ51228.1"/>
    </source>
</evidence>
<feature type="non-terminal residue" evidence="1">
    <location>
        <position position="1"/>
    </location>
</feature>
<proteinExistence type="predicted"/>
<evidence type="ECO:0008006" key="3">
    <source>
        <dbReference type="Google" id="ProtNLM"/>
    </source>
</evidence>
<organism evidence="1 2">
    <name type="scientific">Eutrema salsugineum</name>
    <name type="common">Saltwater cress</name>
    <name type="synonym">Sisymbrium salsugineum</name>
    <dbReference type="NCBI Taxonomy" id="72664"/>
    <lineage>
        <taxon>Eukaryota</taxon>
        <taxon>Viridiplantae</taxon>
        <taxon>Streptophyta</taxon>
        <taxon>Embryophyta</taxon>
        <taxon>Tracheophyta</taxon>
        <taxon>Spermatophyta</taxon>
        <taxon>Magnoliopsida</taxon>
        <taxon>eudicotyledons</taxon>
        <taxon>Gunneridae</taxon>
        <taxon>Pentapetalae</taxon>
        <taxon>rosids</taxon>
        <taxon>malvids</taxon>
        <taxon>Brassicales</taxon>
        <taxon>Brassicaceae</taxon>
        <taxon>Eutremeae</taxon>
        <taxon>Eutrema</taxon>
    </lineage>
</organism>
<accession>V4MFC3</accession>
<dbReference type="Gramene" id="ESQ51228">
    <property type="protein sequence ID" value="ESQ51228"/>
    <property type="gene ID" value="EUTSA_v10017677mg"/>
</dbReference>
<dbReference type="EMBL" id="KI517385">
    <property type="protein sequence ID" value="ESQ51228.1"/>
    <property type="molecule type" value="Genomic_DNA"/>
</dbReference>
<dbReference type="OMA" id="ACKQDID"/>
<dbReference type="KEGG" id="eus:EUTSA_v10017677mg"/>
<dbReference type="Proteomes" id="UP000030689">
    <property type="component" value="Unassembled WGS sequence"/>
</dbReference>
<dbReference type="eggNOG" id="KOG0017">
    <property type="taxonomic scope" value="Eukaryota"/>
</dbReference>
<dbReference type="PANTHER" id="PTHR37610:SF97">
    <property type="entry name" value="RETROTRANSPOSON GAG DOMAIN-CONTAINING PROTEIN"/>
    <property type="match status" value="1"/>
</dbReference>
<gene>
    <name evidence="1" type="ORF">EUTSA_v10017677mg</name>
</gene>
<name>V4MFC3_EUTSA</name>
<protein>
    <recommendedName>
        <fullName evidence="3">Retrotransposon Copia-like N-terminal domain-containing protein</fullName>
    </recommendedName>
</protein>
<dbReference type="PANTHER" id="PTHR37610">
    <property type="entry name" value="CCHC-TYPE DOMAIN-CONTAINING PROTEIN"/>
    <property type="match status" value="1"/>
</dbReference>
<sequence length="135" mass="15258">PQITSVSRNYSSMRTKRKLGFLDGTLKKPASGDDAEKWTMVNLMIIGWIYASVEPKLHSSISLVENALDMWSSIKGRYGIGDGIKEHQLHADLTACKQDIDNIEDYFARLKLIWMRLQMLTMILHAVAATPGVHR</sequence>
<reference evidence="1 2" key="1">
    <citation type="journal article" date="2013" name="Front. Plant Sci.">
        <title>The Reference Genome of the Halophytic Plant Eutrema salsugineum.</title>
        <authorList>
            <person name="Yang R."/>
            <person name="Jarvis D.E."/>
            <person name="Chen H."/>
            <person name="Beilstein M.A."/>
            <person name="Grimwood J."/>
            <person name="Jenkins J."/>
            <person name="Shu S."/>
            <person name="Prochnik S."/>
            <person name="Xin M."/>
            <person name="Ma C."/>
            <person name="Schmutz J."/>
            <person name="Wing R.A."/>
            <person name="Mitchell-Olds T."/>
            <person name="Schumaker K.S."/>
            <person name="Wang X."/>
        </authorList>
    </citation>
    <scope>NUCLEOTIDE SEQUENCE [LARGE SCALE GENOMIC DNA]</scope>
</reference>